<dbReference type="EMBL" id="JAMXFF010000068">
    <property type="protein sequence ID" value="MCT7969985.1"/>
    <property type="molecule type" value="Genomic_DNA"/>
</dbReference>
<evidence type="ECO:0000313" key="3">
    <source>
        <dbReference type="Proteomes" id="UP001525890"/>
    </source>
</evidence>
<proteinExistence type="predicted"/>
<protein>
    <recommendedName>
        <fullName evidence="4">Lipoprotein</fullName>
    </recommendedName>
</protein>
<comment type="caution">
    <text evidence="2">The sequence shown here is derived from an EMBL/GenBank/DDBJ whole genome shotgun (WGS) entry which is preliminary data.</text>
</comment>
<name>A0ABT2MZ00_9CYAN</name>
<evidence type="ECO:0000313" key="2">
    <source>
        <dbReference type="EMBL" id="MCT7969985.1"/>
    </source>
</evidence>
<dbReference type="RefSeq" id="WP_368009422.1">
    <property type="nucleotide sequence ID" value="NZ_JAMXFF010000068.1"/>
</dbReference>
<feature type="chain" id="PRO_5046546819" description="Lipoprotein" evidence="1">
    <location>
        <begin position="24"/>
        <end position="368"/>
    </location>
</feature>
<feature type="signal peptide" evidence="1">
    <location>
        <begin position="1"/>
        <end position="23"/>
    </location>
</feature>
<dbReference type="PROSITE" id="PS51257">
    <property type="entry name" value="PROKAR_LIPOPROTEIN"/>
    <property type="match status" value="1"/>
</dbReference>
<reference evidence="2 3" key="1">
    <citation type="journal article" date="2022" name="Front. Microbiol.">
        <title>High genomic differentiation and limited gene flow indicate recent cryptic speciation within the genus Laspinema (cyanobacteria).</title>
        <authorList>
            <person name="Stanojkovic A."/>
            <person name="Skoupy S."/>
            <person name="Skaloud P."/>
            <person name="Dvorak P."/>
        </authorList>
    </citation>
    <scope>NUCLEOTIDE SEQUENCE [LARGE SCALE GENOMIC DNA]</scope>
    <source>
        <strain evidence="2 3">D2a</strain>
    </source>
</reference>
<evidence type="ECO:0008006" key="4">
    <source>
        <dbReference type="Google" id="ProtNLM"/>
    </source>
</evidence>
<sequence length="368" mass="41214">MIYAMKKLFFLVPLLLLTISSCGTIPEPGPPVDTIVNTINSAIRRLESNSESWQKVLEETRDKLIKEGQSTIATEVSNVLTRATSAIGIEAKCYTDFLRDRTKEDLIRLRAKLTKENFELTPVFCNPTPSSIDMNLPPERRPIIEIAGYNLTKNSVRVFLVNEQGYKLDVSNTLDNPTHYLLTVNLSRVPLGKDSERFVFEFPSQEEQSIAIIKESAKPPKEEFSSSRIRITGTINMNDDEYVVSDQNKDITVDTYVDVSSGGNTAYRWEDCVGGEVQGYLDVQMQLDKQTGVLALQGTAKYYEGTRCGPTNLRKIHPFDLKVSPGKGEVFQAKLSDNEGGVTYNLKFTNAAPEKAIRAERVPLNRSE</sequence>
<dbReference type="Proteomes" id="UP001525890">
    <property type="component" value="Unassembled WGS sequence"/>
</dbReference>
<evidence type="ECO:0000256" key="1">
    <source>
        <dbReference type="SAM" id="SignalP"/>
    </source>
</evidence>
<keyword evidence="3" id="KW-1185">Reference proteome</keyword>
<accession>A0ABT2MZ00</accession>
<gene>
    <name evidence="2" type="ORF">NG799_27095</name>
</gene>
<keyword evidence="1" id="KW-0732">Signal</keyword>
<organism evidence="2 3">
    <name type="scientific">Laspinema palackyanum D2a</name>
    <dbReference type="NCBI Taxonomy" id="2953684"/>
    <lineage>
        <taxon>Bacteria</taxon>
        <taxon>Bacillati</taxon>
        <taxon>Cyanobacteriota</taxon>
        <taxon>Cyanophyceae</taxon>
        <taxon>Oscillatoriophycideae</taxon>
        <taxon>Oscillatoriales</taxon>
        <taxon>Laspinemataceae</taxon>
        <taxon>Laspinema</taxon>
        <taxon>Laspinema palackyanum</taxon>
    </lineage>
</organism>